<sequence length="76" mass="8413">MYAAITGTFENGEVTLEEPPPTLGRAKVVVMFLVDDPQDQSNREPRKGVRLGSLAEKGYQIPDDYNVPLDDLSGYQ</sequence>
<organism evidence="1 2">
    <name type="scientific">Lamprobacter modestohalophilus</name>
    <dbReference type="NCBI Taxonomy" id="1064514"/>
    <lineage>
        <taxon>Bacteria</taxon>
        <taxon>Pseudomonadati</taxon>
        <taxon>Pseudomonadota</taxon>
        <taxon>Gammaproteobacteria</taxon>
        <taxon>Chromatiales</taxon>
        <taxon>Chromatiaceae</taxon>
        <taxon>Lamprobacter</taxon>
    </lineage>
</organism>
<dbReference type="EMBL" id="NRRY01000038">
    <property type="protein sequence ID" value="MBK1620379.1"/>
    <property type="molecule type" value="Genomic_DNA"/>
</dbReference>
<comment type="caution">
    <text evidence="1">The sequence shown here is derived from an EMBL/GenBank/DDBJ whole genome shotgun (WGS) entry which is preliminary data.</text>
</comment>
<dbReference type="Proteomes" id="UP001138768">
    <property type="component" value="Unassembled WGS sequence"/>
</dbReference>
<evidence type="ECO:0008006" key="3">
    <source>
        <dbReference type="Google" id="ProtNLM"/>
    </source>
</evidence>
<name>A0A9X0WBI2_9GAMM</name>
<evidence type="ECO:0000313" key="1">
    <source>
        <dbReference type="EMBL" id="MBK1620379.1"/>
    </source>
</evidence>
<gene>
    <name evidence="1" type="ORF">CKO42_18425</name>
</gene>
<protein>
    <recommendedName>
        <fullName evidence="3">DUF2281 domain-containing protein</fullName>
    </recommendedName>
</protein>
<reference evidence="1 2" key="1">
    <citation type="journal article" date="2020" name="Microorganisms">
        <title>Osmotic Adaptation and Compatible Solute Biosynthesis of Phototrophic Bacteria as Revealed from Genome Analyses.</title>
        <authorList>
            <person name="Imhoff J.F."/>
            <person name="Rahn T."/>
            <person name="Kunzel S."/>
            <person name="Keller A."/>
            <person name="Neulinger S.C."/>
        </authorList>
    </citation>
    <scope>NUCLEOTIDE SEQUENCE [LARGE SCALE GENOMIC DNA]</scope>
    <source>
        <strain evidence="1 2">DSM 25653</strain>
    </source>
</reference>
<accession>A0A9X0WBI2</accession>
<proteinExistence type="predicted"/>
<evidence type="ECO:0000313" key="2">
    <source>
        <dbReference type="Proteomes" id="UP001138768"/>
    </source>
</evidence>
<keyword evidence="2" id="KW-1185">Reference proteome</keyword>
<dbReference type="AlphaFoldDB" id="A0A9X0WBI2"/>